<dbReference type="Proteomes" id="UP000429607">
    <property type="component" value="Unassembled WGS sequence"/>
</dbReference>
<dbReference type="AlphaFoldDB" id="A0A6A3HJE1"/>
<name>A0A6A3HJE1_9STRA</name>
<comment type="caution">
    <text evidence="1">The sequence shown here is derived from an EMBL/GenBank/DDBJ whole genome shotgun (WGS) entry which is preliminary data.</text>
</comment>
<accession>A0A6A3HJE1</accession>
<protein>
    <submittedName>
        <fullName evidence="1">Uncharacterized protein</fullName>
    </submittedName>
</protein>
<gene>
    <name evidence="1" type="ORF">PR001_g27832</name>
</gene>
<evidence type="ECO:0000313" key="2">
    <source>
        <dbReference type="Proteomes" id="UP000429607"/>
    </source>
</evidence>
<proteinExistence type="predicted"/>
<sequence>MRIVTAGALSASSDAVPHDEFALPVEKSCRVWEPHQTIHRRLRSTHIKVQCNLVGVCTLHLAVRRPHSVDFMSTAHMKRFYFPSQLSLSLLLAL</sequence>
<reference evidence="1 2" key="1">
    <citation type="submission" date="2018-09" db="EMBL/GenBank/DDBJ databases">
        <title>Genomic investigation of the strawberry pathogen Phytophthora fragariae indicates pathogenicity is determined by transcriptional variation in three key races.</title>
        <authorList>
            <person name="Adams T.M."/>
            <person name="Armitage A.D."/>
            <person name="Sobczyk M.K."/>
            <person name="Bates H.J."/>
            <person name="Dunwell J.M."/>
            <person name="Nellist C.F."/>
            <person name="Harrison R.J."/>
        </authorList>
    </citation>
    <scope>NUCLEOTIDE SEQUENCE [LARGE SCALE GENOMIC DNA]</scope>
    <source>
        <strain evidence="1 2">SCRP249</strain>
    </source>
</reference>
<organism evidence="1 2">
    <name type="scientific">Phytophthora rubi</name>
    <dbReference type="NCBI Taxonomy" id="129364"/>
    <lineage>
        <taxon>Eukaryota</taxon>
        <taxon>Sar</taxon>
        <taxon>Stramenopiles</taxon>
        <taxon>Oomycota</taxon>
        <taxon>Peronosporomycetes</taxon>
        <taxon>Peronosporales</taxon>
        <taxon>Peronosporaceae</taxon>
        <taxon>Phytophthora</taxon>
    </lineage>
</organism>
<dbReference type="EMBL" id="QXFV01004686">
    <property type="protein sequence ID" value="KAE8968318.1"/>
    <property type="molecule type" value="Genomic_DNA"/>
</dbReference>
<evidence type="ECO:0000313" key="1">
    <source>
        <dbReference type="EMBL" id="KAE8968318.1"/>
    </source>
</evidence>